<dbReference type="PROSITE" id="PS51186">
    <property type="entry name" value="GNAT"/>
    <property type="match status" value="1"/>
</dbReference>
<gene>
    <name evidence="2" type="ORF">ACFQ2N_14740</name>
</gene>
<proteinExistence type="predicted"/>
<sequence length="202" mass="22838">MPATPEVRLYRGADIAPWLDDVARLRLAVFRDWPYLYEGDVAYERDYLAAYAHSPDSVFVLALDAGRVVGASTGLPLADDGEAFSAPFRAAGMPVVQVFYFGESVLLPAYRGRGLGHAFFDRRETHARALGRFRWTAFCAVDRADDDPRRPAGHRGNDAFWRKRGYVRQPGMAMRLAWNEAARGEVEHALTFWLRDWKEEAA</sequence>
<dbReference type="InterPro" id="IPR016181">
    <property type="entry name" value="Acyl_CoA_acyltransferase"/>
</dbReference>
<name>A0ABW3LZE9_9GAMM</name>
<dbReference type="GO" id="GO:0016746">
    <property type="term" value="F:acyltransferase activity"/>
    <property type="evidence" value="ECO:0007669"/>
    <property type="project" value="UniProtKB-KW"/>
</dbReference>
<reference evidence="3" key="1">
    <citation type="journal article" date="2019" name="Int. J. Syst. Evol. Microbiol.">
        <title>The Global Catalogue of Microorganisms (GCM) 10K type strain sequencing project: providing services to taxonomists for standard genome sequencing and annotation.</title>
        <authorList>
            <consortium name="The Broad Institute Genomics Platform"/>
            <consortium name="The Broad Institute Genome Sequencing Center for Infectious Disease"/>
            <person name="Wu L."/>
            <person name="Ma J."/>
        </authorList>
    </citation>
    <scope>NUCLEOTIDE SEQUENCE [LARGE SCALE GENOMIC DNA]</scope>
    <source>
        <strain evidence="3">CCUG 55854</strain>
    </source>
</reference>
<accession>A0ABW3LZE9</accession>
<dbReference type="CDD" id="cd04301">
    <property type="entry name" value="NAT_SF"/>
    <property type="match status" value="1"/>
</dbReference>
<feature type="domain" description="N-acetyltransferase" evidence="1">
    <location>
        <begin position="5"/>
        <end position="193"/>
    </location>
</feature>
<dbReference type="SUPFAM" id="SSF55729">
    <property type="entry name" value="Acyl-CoA N-acyltransferases (Nat)"/>
    <property type="match status" value="1"/>
</dbReference>
<dbReference type="Pfam" id="PF00583">
    <property type="entry name" value="Acetyltransf_1"/>
    <property type="match status" value="1"/>
</dbReference>
<dbReference type="EC" id="2.3.1.-" evidence="2"/>
<dbReference type="Gene3D" id="3.40.630.30">
    <property type="match status" value="1"/>
</dbReference>
<evidence type="ECO:0000313" key="2">
    <source>
        <dbReference type="EMBL" id="MFD1043608.1"/>
    </source>
</evidence>
<organism evidence="2 3">
    <name type="scientific">Pseudoxanthomonas kaohsiungensis</name>
    <dbReference type="NCBI Taxonomy" id="283923"/>
    <lineage>
        <taxon>Bacteria</taxon>
        <taxon>Pseudomonadati</taxon>
        <taxon>Pseudomonadota</taxon>
        <taxon>Gammaproteobacteria</taxon>
        <taxon>Lysobacterales</taxon>
        <taxon>Lysobacteraceae</taxon>
        <taxon>Pseudoxanthomonas</taxon>
    </lineage>
</organism>
<dbReference type="RefSeq" id="WP_162377238.1">
    <property type="nucleotide sequence ID" value="NZ_JBHTKN010000012.1"/>
</dbReference>
<evidence type="ECO:0000259" key="1">
    <source>
        <dbReference type="PROSITE" id="PS51186"/>
    </source>
</evidence>
<protein>
    <submittedName>
        <fullName evidence="2">GNAT family N-acetyltransferase</fullName>
        <ecNumber evidence="2">2.3.1.-</ecNumber>
    </submittedName>
</protein>
<comment type="caution">
    <text evidence="2">The sequence shown here is derived from an EMBL/GenBank/DDBJ whole genome shotgun (WGS) entry which is preliminary data.</text>
</comment>
<keyword evidence="2" id="KW-0012">Acyltransferase</keyword>
<dbReference type="Proteomes" id="UP001597033">
    <property type="component" value="Unassembled WGS sequence"/>
</dbReference>
<dbReference type="EMBL" id="JBHTKN010000012">
    <property type="protein sequence ID" value="MFD1043608.1"/>
    <property type="molecule type" value="Genomic_DNA"/>
</dbReference>
<evidence type="ECO:0000313" key="3">
    <source>
        <dbReference type="Proteomes" id="UP001597033"/>
    </source>
</evidence>
<dbReference type="InterPro" id="IPR000182">
    <property type="entry name" value="GNAT_dom"/>
</dbReference>
<keyword evidence="3" id="KW-1185">Reference proteome</keyword>
<keyword evidence="2" id="KW-0808">Transferase</keyword>